<feature type="region of interest" description="Disordered" evidence="1">
    <location>
        <begin position="54"/>
        <end position="79"/>
    </location>
</feature>
<proteinExistence type="predicted"/>
<dbReference type="KEGG" id="sllo:ISP08_09790"/>
<feature type="compositionally biased region" description="Basic and acidic residues" evidence="1">
    <location>
        <begin position="54"/>
        <end position="66"/>
    </location>
</feature>
<evidence type="ECO:0000313" key="2">
    <source>
        <dbReference type="EMBL" id="QPM74626.1"/>
    </source>
</evidence>
<dbReference type="EMBL" id="CP064056">
    <property type="protein sequence ID" value="QPM74626.1"/>
    <property type="molecule type" value="Genomic_DNA"/>
</dbReference>
<evidence type="ECO:0000313" key="3">
    <source>
        <dbReference type="Proteomes" id="UP000594455"/>
    </source>
</evidence>
<gene>
    <name evidence="2" type="ORF">ISP08_09790</name>
</gene>
<name>A0A7T1F9E4_9STAP</name>
<dbReference type="Proteomes" id="UP000594455">
    <property type="component" value="Chromosome"/>
</dbReference>
<accession>A0A7T1F9E4</accession>
<keyword evidence="3" id="KW-1185">Reference proteome</keyword>
<dbReference type="RefSeq" id="WP_195718511.1">
    <property type="nucleotide sequence ID" value="NZ_CP064056.1"/>
</dbReference>
<reference evidence="2 3" key="1">
    <citation type="submission" date="2020-10" db="EMBL/GenBank/DDBJ databases">
        <title>Closed genome sequences of Staphylococcus lloydii sp. nov. and Staphylococcus durrellii sp. nov. Isolated from Captive Fruit Bats (Pteropus livingstonii).</title>
        <authorList>
            <person name="Fountain K."/>
        </authorList>
    </citation>
    <scope>NUCLEOTIDE SEQUENCE [LARGE SCALE GENOMIC DNA]</scope>
    <source>
        <strain evidence="2 3">23_2_7_LY</strain>
    </source>
</reference>
<dbReference type="AlphaFoldDB" id="A0A7T1F9E4"/>
<evidence type="ECO:0000256" key="1">
    <source>
        <dbReference type="SAM" id="MobiDB-lite"/>
    </source>
</evidence>
<organism evidence="2 3">
    <name type="scientific">Staphylococcus lloydii</name>
    <dbReference type="NCBI Taxonomy" id="2781774"/>
    <lineage>
        <taxon>Bacteria</taxon>
        <taxon>Bacillati</taxon>
        <taxon>Bacillota</taxon>
        <taxon>Bacilli</taxon>
        <taxon>Bacillales</taxon>
        <taxon>Staphylococcaceae</taxon>
        <taxon>Staphylococcus</taxon>
    </lineage>
</organism>
<protein>
    <submittedName>
        <fullName evidence="2">Uncharacterized protein</fullName>
    </submittedName>
</protein>
<sequence>MSNYIDPEKFASALVSSHDWESSQSSIAPRKINVEKALNVYVDAVDKAKKFNEEYSKKQEKQKSQELSEGLDVLNNLKF</sequence>